<dbReference type="AlphaFoldDB" id="A0AAE3WBG1"/>
<dbReference type="RefSeq" id="WP_306733838.1">
    <property type="nucleotide sequence ID" value="NZ_JANHAX010000001.1"/>
</dbReference>
<comment type="caution">
    <text evidence="3">The sequence shown here is derived from an EMBL/GenBank/DDBJ whole genome shotgun (WGS) entry which is preliminary data.</text>
</comment>
<accession>A0AAE3WBG1</accession>
<evidence type="ECO:0000313" key="4">
    <source>
        <dbReference type="Proteomes" id="UP001226762"/>
    </source>
</evidence>
<evidence type="ECO:0000256" key="1">
    <source>
        <dbReference type="SAM" id="Phobius"/>
    </source>
</evidence>
<feature type="domain" description="Potassium channel" evidence="2">
    <location>
        <begin position="65"/>
        <end position="136"/>
    </location>
</feature>
<keyword evidence="3" id="KW-0813">Transport</keyword>
<dbReference type="Pfam" id="PF07885">
    <property type="entry name" value="Ion_trans_2"/>
    <property type="match status" value="1"/>
</dbReference>
<protein>
    <submittedName>
        <fullName evidence="3">Potassium channel family protein</fullName>
    </submittedName>
</protein>
<keyword evidence="3" id="KW-0407">Ion channel</keyword>
<evidence type="ECO:0000259" key="2">
    <source>
        <dbReference type="Pfam" id="PF07885"/>
    </source>
</evidence>
<dbReference type="SUPFAM" id="SSF81324">
    <property type="entry name" value="Voltage-gated potassium channels"/>
    <property type="match status" value="1"/>
</dbReference>
<dbReference type="Proteomes" id="UP001226762">
    <property type="component" value="Unassembled WGS sequence"/>
</dbReference>
<reference evidence="3" key="2">
    <citation type="submission" date="2023-02" db="EMBL/GenBank/DDBJ databases">
        <title>'Rhodoalgimonas zhirmunskyi' gen. nov., isolated from a red alga.</title>
        <authorList>
            <person name="Nedashkovskaya O.I."/>
            <person name="Otstavnykh N.Y."/>
            <person name="Bystritskaya E.P."/>
            <person name="Balabanova L.A."/>
            <person name="Isaeva M.P."/>
        </authorList>
    </citation>
    <scope>NUCLEOTIDE SEQUENCE</scope>
    <source>
        <strain evidence="3">KCTC 52189</strain>
    </source>
</reference>
<sequence>MTWNLFHQIAIGSGLVLGSVLLSGAIFFALEIVMARSHLWLIRRPHLPKLILVLMVSVVAALGMITVSVWVWAFAYYHLDIFVTFEAALYFSLVSFTTLGFGDIILPPEWRILSGMTAANGFLNIGMMSAVVLETLRVVRKNQLAS</sequence>
<keyword evidence="1" id="KW-0472">Membrane</keyword>
<dbReference type="GO" id="GO:0034220">
    <property type="term" value="P:monoatomic ion transmembrane transport"/>
    <property type="evidence" value="ECO:0007669"/>
    <property type="project" value="UniProtKB-KW"/>
</dbReference>
<proteinExistence type="predicted"/>
<dbReference type="InterPro" id="IPR013099">
    <property type="entry name" value="K_chnl_dom"/>
</dbReference>
<feature type="transmembrane region" description="Helical" evidence="1">
    <location>
        <begin position="6"/>
        <end position="30"/>
    </location>
</feature>
<name>A0AAE3WBG1_9RHOB</name>
<reference evidence="3" key="1">
    <citation type="submission" date="2022-07" db="EMBL/GenBank/DDBJ databases">
        <authorList>
            <person name="Otstavnykh N."/>
            <person name="Isaeva M."/>
            <person name="Bystritskaya E."/>
        </authorList>
    </citation>
    <scope>NUCLEOTIDE SEQUENCE</scope>
    <source>
        <strain evidence="3">KCTC 52189</strain>
    </source>
</reference>
<organism evidence="3 4">
    <name type="scientific">Marimonas arenosa</name>
    <dbReference type="NCBI Taxonomy" id="1795305"/>
    <lineage>
        <taxon>Bacteria</taxon>
        <taxon>Pseudomonadati</taxon>
        <taxon>Pseudomonadota</taxon>
        <taxon>Alphaproteobacteria</taxon>
        <taxon>Rhodobacterales</taxon>
        <taxon>Paracoccaceae</taxon>
        <taxon>Marimonas</taxon>
    </lineage>
</organism>
<keyword evidence="4" id="KW-1185">Reference proteome</keyword>
<keyword evidence="3" id="KW-0406">Ion transport</keyword>
<gene>
    <name evidence="3" type="ORF">NO357_01490</name>
</gene>
<dbReference type="Gene3D" id="1.10.287.70">
    <property type="match status" value="1"/>
</dbReference>
<dbReference type="EMBL" id="JANHAX010000001">
    <property type="protein sequence ID" value="MDQ2088573.1"/>
    <property type="molecule type" value="Genomic_DNA"/>
</dbReference>
<evidence type="ECO:0000313" key="3">
    <source>
        <dbReference type="EMBL" id="MDQ2088573.1"/>
    </source>
</evidence>
<feature type="transmembrane region" description="Helical" evidence="1">
    <location>
        <begin position="50"/>
        <end position="75"/>
    </location>
</feature>
<keyword evidence="1" id="KW-1133">Transmembrane helix</keyword>
<feature type="transmembrane region" description="Helical" evidence="1">
    <location>
        <begin position="87"/>
        <end position="106"/>
    </location>
</feature>
<keyword evidence="1" id="KW-0812">Transmembrane</keyword>